<reference evidence="2" key="1">
    <citation type="submission" date="2020-11" db="EMBL/GenBank/DDBJ databases">
        <authorList>
            <person name="Whitehead M."/>
        </authorList>
    </citation>
    <scope>NUCLEOTIDE SEQUENCE</scope>
    <source>
        <strain evidence="2">EGII</strain>
    </source>
</reference>
<comment type="caution">
    <text evidence="2">The sequence shown here is derived from an EMBL/GenBank/DDBJ whole genome shotgun (WGS) entry which is preliminary data.</text>
</comment>
<evidence type="ECO:0000313" key="3">
    <source>
        <dbReference type="Proteomes" id="UP000606786"/>
    </source>
</evidence>
<protein>
    <submittedName>
        <fullName evidence="2">(Mediterranean fruit fly) hypothetical protein</fullName>
    </submittedName>
</protein>
<gene>
    <name evidence="2" type="ORF">CCAP1982_LOCUS5469</name>
</gene>
<feature type="region of interest" description="Disordered" evidence="1">
    <location>
        <begin position="111"/>
        <end position="137"/>
    </location>
</feature>
<feature type="compositionally biased region" description="Basic and acidic residues" evidence="1">
    <location>
        <begin position="68"/>
        <end position="77"/>
    </location>
</feature>
<dbReference type="PANTHER" id="PTHR34153">
    <property type="entry name" value="SI:CH211-262H13.3-RELATED-RELATED"/>
    <property type="match status" value="1"/>
</dbReference>
<evidence type="ECO:0000313" key="2">
    <source>
        <dbReference type="EMBL" id="CAD6996796.1"/>
    </source>
</evidence>
<evidence type="ECO:0000256" key="1">
    <source>
        <dbReference type="SAM" id="MobiDB-lite"/>
    </source>
</evidence>
<organism evidence="2 3">
    <name type="scientific">Ceratitis capitata</name>
    <name type="common">Mediterranean fruit fly</name>
    <name type="synonym">Tephritis capitata</name>
    <dbReference type="NCBI Taxonomy" id="7213"/>
    <lineage>
        <taxon>Eukaryota</taxon>
        <taxon>Metazoa</taxon>
        <taxon>Ecdysozoa</taxon>
        <taxon>Arthropoda</taxon>
        <taxon>Hexapoda</taxon>
        <taxon>Insecta</taxon>
        <taxon>Pterygota</taxon>
        <taxon>Neoptera</taxon>
        <taxon>Endopterygota</taxon>
        <taxon>Diptera</taxon>
        <taxon>Brachycera</taxon>
        <taxon>Muscomorpha</taxon>
        <taxon>Tephritoidea</taxon>
        <taxon>Tephritidae</taxon>
        <taxon>Ceratitis</taxon>
        <taxon>Ceratitis</taxon>
    </lineage>
</organism>
<dbReference type="Proteomes" id="UP000606786">
    <property type="component" value="Unassembled WGS sequence"/>
</dbReference>
<feature type="compositionally biased region" description="Acidic residues" evidence="1">
    <location>
        <begin position="115"/>
        <end position="130"/>
    </location>
</feature>
<feature type="region of interest" description="Disordered" evidence="1">
    <location>
        <begin position="57"/>
        <end position="77"/>
    </location>
</feature>
<name>A0A811UFK1_CERCA</name>
<dbReference type="OrthoDB" id="6605095at2759"/>
<dbReference type="PANTHER" id="PTHR34153:SF2">
    <property type="entry name" value="SI:CH211-262H13.3-RELATED"/>
    <property type="match status" value="1"/>
</dbReference>
<proteinExistence type="predicted"/>
<keyword evidence="3" id="KW-1185">Reference proteome</keyword>
<accession>A0A811UFK1</accession>
<dbReference type="AlphaFoldDB" id="A0A811UFK1"/>
<dbReference type="EMBL" id="CAJHJT010000012">
    <property type="protein sequence ID" value="CAD6996796.1"/>
    <property type="molecule type" value="Genomic_DNA"/>
</dbReference>
<sequence>MPEAEDSFRMNKDIKNIENTEKFTNMNAVTAKIKVEPELDIVDTAVVYDHANTTTTPIPSDNITRGKRQSDDINKNGERTVKKLKIVQEQASTEEQQQWAAALENDQLNTQFDNGDLESDSGNADNDDEDGHTVTNGELTGEAATNESSAQHEQFLKLLTKHKLQSYFPKLKEMQIGLDYLRFIQEVDIIDIFQRDIGARIRFRGLLEDWRVSQRNFKAVLNRELEFGDFFTNREQKQSMARKEVQYRLHTTRKKVLPESPFQSVLEFKLFEELIKKSKKASANLIDDLIAEHTNSPENFLKSSWRRIMSDDVAQHFCWSGTQEKPAIRELNVTKALRAAFRRKYNYTTNDDFQRTIQRFFQHAKNRLLKKQNYEKIKIANLT</sequence>